<sequence length="277" mass="31271">MKNIIILISCFITFGCQDVIEVDLPTEEPRLVIDALIRLEDMDSPSVLVQIRASLTSSFFEEVPPAQLQEINITNTESGAILNLEESIPDTGIYENEWDLQELTQGELELNIEYSGQTYLAKTKFVPTVPLDSLEQGTTTLFGDDETEVILTFTDNGERDDYYLFDFDFGEYLVSEDEFYQGKRFQFSFFYDSKLEDDRLVTISILGIDQDLFNYMNQLIQQSGEDTGPFSTPATTVKGNIVNVTGSTNNDSIDHDSFALGYFAVCQAFSDTLLIKK</sequence>
<dbReference type="RefSeq" id="WP_093980220.1">
    <property type="nucleotide sequence ID" value="NZ_CP022515.1"/>
</dbReference>
<dbReference type="PROSITE" id="PS51257">
    <property type="entry name" value="PROKAR_LIPOPROTEIN"/>
    <property type="match status" value="1"/>
</dbReference>
<dbReference type="eggNOG" id="ENOG50300JA">
    <property type="taxonomic scope" value="Bacteria"/>
</dbReference>
<keyword evidence="1" id="KW-0449">Lipoprotein</keyword>
<gene>
    <name evidence="1" type="ORF">AREALGSMS7_04688</name>
</gene>
<evidence type="ECO:0000313" key="2">
    <source>
        <dbReference type="Proteomes" id="UP000204551"/>
    </source>
</evidence>
<name>A0A221V3A4_9FLAO</name>
<dbReference type="KEGG" id="aalg:AREALGSMS7_04688"/>
<dbReference type="Pfam" id="PF14054">
    <property type="entry name" value="DUF4249"/>
    <property type="match status" value="1"/>
</dbReference>
<protein>
    <submittedName>
        <fullName evidence="1">Lipoprotein</fullName>
    </submittedName>
</protein>
<accession>A0A221V3A4</accession>
<dbReference type="Proteomes" id="UP000204551">
    <property type="component" value="Chromosome"/>
</dbReference>
<reference evidence="1 2" key="1">
    <citation type="submission" date="2017-07" db="EMBL/GenBank/DDBJ databases">
        <title>Genome Sequence of Arenibacter algicola Strain SMS7 Isolated from a culture of the Diatom Skeletonema marinoi.</title>
        <authorList>
            <person name="Topel M."/>
            <person name="Pinder M.I.M."/>
            <person name="Johansson O.N."/>
            <person name="Kourtchenko O."/>
            <person name="Godhe A."/>
            <person name="Clarke A.K."/>
        </authorList>
    </citation>
    <scope>NUCLEOTIDE SEQUENCE [LARGE SCALE GENOMIC DNA]</scope>
    <source>
        <strain evidence="1 2">SMS7</strain>
    </source>
</reference>
<organism evidence="1 2">
    <name type="scientific">Arenibacter algicola</name>
    <dbReference type="NCBI Taxonomy" id="616991"/>
    <lineage>
        <taxon>Bacteria</taxon>
        <taxon>Pseudomonadati</taxon>
        <taxon>Bacteroidota</taxon>
        <taxon>Flavobacteriia</taxon>
        <taxon>Flavobacteriales</taxon>
        <taxon>Flavobacteriaceae</taxon>
        <taxon>Arenibacter</taxon>
    </lineage>
</organism>
<dbReference type="STRING" id="616991.GCA_000733925_02875"/>
<dbReference type="AlphaFoldDB" id="A0A221V3A4"/>
<proteinExistence type="predicted"/>
<dbReference type="EMBL" id="CP022515">
    <property type="protein sequence ID" value="ASO08082.1"/>
    <property type="molecule type" value="Genomic_DNA"/>
</dbReference>
<dbReference type="InterPro" id="IPR025345">
    <property type="entry name" value="DUF4249"/>
</dbReference>
<evidence type="ECO:0000313" key="1">
    <source>
        <dbReference type="EMBL" id="ASO08082.1"/>
    </source>
</evidence>